<dbReference type="GO" id="GO:0006355">
    <property type="term" value="P:regulation of DNA-templated transcription"/>
    <property type="evidence" value="ECO:0007669"/>
    <property type="project" value="InterPro"/>
</dbReference>
<name>A0A4R4ZLN3_9ACTN</name>
<keyword evidence="2" id="KW-0238">DNA-binding</keyword>
<comment type="caution">
    <text evidence="5">The sequence shown here is derived from an EMBL/GenBank/DDBJ whole genome shotgun (WGS) entry which is preliminary data.</text>
</comment>
<dbReference type="SUPFAM" id="SSF46894">
    <property type="entry name" value="C-terminal effector domain of the bipartite response regulators"/>
    <property type="match status" value="1"/>
</dbReference>
<organism evidence="5 6">
    <name type="scientific">Kribbella antibiotica</name>
    <dbReference type="NCBI Taxonomy" id="190195"/>
    <lineage>
        <taxon>Bacteria</taxon>
        <taxon>Bacillati</taxon>
        <taxon>Actinomycetota</taxon>
        <taxon>Actinomycetes</taxon>
        <taxon>Propionibacteriales</taxon>
        <taxon>Kribbellaceae</taxon>
        <taxon>Kribbella</taxon>
    </lineage>
</organism>
<evidence type="ECO:0000256" key="2">
    <source>
        <dbReference type="ARBA" id="ARBA00023125"/>
    </source>
</evidence>
<dbReference type="EMBL" id="SMKX01000035">
    <property type="protein sequence ID" value="TDD59455.1"/>
    <property type="molecule type" value="Genomic_DNA"/>
</dbReference>
<dbReference type="Gene3D" id="1.10.10.10">
    <property type="entry name" value="Winged helix-like DNA-binding domain superfamily/Winged helix DNA-binding domain"/>
    <property type="match status" value="1"/>
</dbReference>
<sequence>MNFSTDNNRRHDAITAAGADPHRLRADELEPLVYAVGGTPDDPALAAPSAAALLRVLFAVNQKRDREPAIAFATATLEAPTLGIASTLRALLVLLYAEEFADAECRLRQILAAGETCPAFTLLLARVVACQGRSREAAELLGALLSRGLSADLVPATVAWRIAALVDLGELEPANELLRLHGYDHELTDVPDRAEVLAARGALHLAEGRFGLAYDDYSACGRELTAWAVVNPAVANWRSYAALCAHMTRRNWLAKTLASDEVVATRAWGGRRTSGIALQIAARLATEEETRAELLQSADSELAGSGALLEQIRVKYDLAVLRAQRSDDAAALALLGAARTLAEEIQNDLWRGRIIAAIEQLEGAPGPARLTPQELAVAREVQPGRTNRQIADHLCLTVRTIEFHLSSVYRKLGISGRRELQPAILLTQEGRRTRLQPIIW</sequence>
<dbReference type="PANTHER" id="PTHR44688:SF16">
    <property type="entry name" value="DNA-BINDING TRANSCRIPTIONAL ACTIVATOR DEVR_DOSR"/>
    <property type="match status" value="1"/>
</dbReference>
<dbReference type="RefSeq" id="WP_132167872.1">
    <property type="nucleotide sequence ID" value="NZ_SMKX01000035.1"/>
</dbReference>
<dbReference type="CDD" id="cd06170">
    <property type="entry name" value="LuxR_C_like"/>
    <property type="match status" value="1"/>
</dbReference>
<dbReference type="Proteomes" id="UP000295124">
    <property type="component" value="Unassembled WGS sequence"/>
</dbReference>
<evidence type="ECO:0000259" key="4">
    <source>
        <dbReference type="PROSITE" id="PS50043"/>
    </source>
</evidence>
<accession>A0A4R4ZLN3</accession>
<gene>
    <name evidence="5" type="ORF">E1263_14810</name>
</gene>
<evidence type="ECO:0000313" key="6">
    <source>
        <dbReference type="Proteomes" id="UP000295124"/>
    </source>
</evidence>
<dbReference type="InterPro" id="IPR016032">
    <property type="entry name" value="Sig_transdc_resp-reg_C-effctor"/>
</dbReference>
<dbReference type="SMART" id="SM00421">
    <property type="entry name" value="HTH_LUXR"/>
    <property type="match status" value="1"/>
</dbReference>
<dbReference type="InterPro" id="IPR000792">
    <property type="entry name" value="Tscrpt_reg_LuxR_C"/>
</dbReference>
<dbReference type="OrthoDB" id="3178131at2"/>
<dbReference type="PRINTS" id="PR00038">
    <property type="entry name" value="HTHLUXR"/>
</dbReference>
<dbReference type="PROSITE" id="PS00622">
    <property type="entry name" value="HTH_LUXR_1"/>
    <property type="match status" value="1"/>
</dbReference>
<evidence type="ECO:0000313" key="5">
    <source>
        <dbReference type="EMBL" id="TDD59455.1"/>
    </source>
</evidence>
<proteinExistence type="predicted"/>
<dbReference type="InterPro" id="IPR036388">
    <property type="entry name" value="WH-like_DNA-bd_sf"/>
</dbReference>
<feature type="domain" description="HTH luxR-type" evidence="4">
    <location>
        <begin position="363"/>
        <end position="430"/>
    </location>
</feature>
<dbReference type="GO" id="GO:0003677">
    <property type="term" value="F:DNA binding"/>
    <property type="evidence" value="ECO:0007669"/>
    <property type="project" value="UniProtKB-KW"/>
</dbReference>
<dbReference type="AlphaFoldDB" id="A0A4R4ZLN3"/>
<keyword evidence="3" id="KW-0804">Transcription</keyword>
<dbReference type="PANTHER" id="PTHR44688">
    <property type="entry name" value="DNA-BINDING TRANSCRIPTIONAL ACTIVATOR DEVR_DOSR"/>
    <property type="match status" value="1"/>
</dbReference>
<protein>
    <submittedName>
        <fullName evidence="5">LuxR family transcriptional regulator</fullName>
    </submittedName>
</protein>
<reference evidence="5 6" key="1">
    <citation type="submission" date="2019-03" db="EMBL/GenBank/DDBJ databases">
        <title>Draft genome sequences of novel Actinobacteria.</title>
        <authorList>
            <person name="Sahin N."/>
            <person name="Ay H."/>
            <person name="Saygin H."/>
        </authorList>
    </citation>
    <scope>NUCLEOTIDE SEQUENCE [LARGE SCALE GENOMIC DNA]</scope>
    <source>
        <strain evidence="5 6">JCM 13523</strain>
    </source>
</reference>
<dbReference type="PROSITE" id="PS50043">
    <property type="entry name" value="HTH_LUXR_2"/>
    <property type="match status" value="1"/>
</dbReference>
<evidence type="ECO:0000256" key="3">
    <source>
        <dbReference type="ARBA" id="ARBA00023163"/>
    </source>
</evidence>
<keyword evidence="1" id="KW-0805">Transcription regulation</keyword>
<dbReference type="Pfam" id="PF00196">
    <property type="entry name" value="GerE"/>
    <property type="match status" value="1"/>
</dbReference>
<keyword evidence="6" id="KW-1185">Reference proteome</keyword>
<evidence type="ECO:0000256" key="1">
    <source>
        <dbReference type="ARBA" id="ARBA00023015"/>
    </source>
</evidence>